<dbReference type="Gene3D" id="3.30.460.10">
    <property type="entry name" value="Beta Polymerase, domain 2"/>
    <property type="match status" value="1"/>
</dbReference>
<organism evidence="2 3">
    <name type="scientific">Gemmatimonas aurantiaca (strain DSM 14586 / JCM 11422 / NBRC 100505 / T-27)</name>
    <dbReference type="NCBI Taxonomy" id="379066"/>
    <lineage>
        <taxon>Bacteria</taxon>
        <taxon>Pseudomonadati</taxon>
        <taxon>Gemmatimonadota</taxon>
        <taxon>Gemmatimonadia</taxon>
        <taxon>Gemmatimonadales</taxon>
        <taxon>Gemmatimonadaceae</taxon>
        <taxon>Gemmatimonas</taxon>
    </lineage>
</organism>
<dbReference type="eggNOG" id="COG1708">
    <property type="taxonomic scope" value="Bacteria"/>
</dbReference>
<evidence type="ECO:0000313" key="3">
    <source>
        <dbReference type="Proteomes" id="UP000002209"/>
    </source>
</evidence>
<dbReference type="InterPro" id="IPR043519">
    <property type="entry name" value="NT_sf"/>
</dbReference>
<dbReference type="STRING" id="379066.GAU_3624"/>
<dbReference type="Proteomes" id="UP000002209">
    <property type="component" value="Chromosome"/>
</dbReference>
<proteinExistence type="predicted"/>
<dbReference type="SUPFAM" id="SSF81301">
    <property type="entry name" value="Nucleotidyltransferase"/>
    <property type="match status" value="1"/>
</dbReference>
<evidence type="ECO:0008006" key="4">
    <source>
        <dbReference type="Google" id="ProtNLM"/>
    </source>
</evidence>
<accession>C1ADT9</accession>
<dbReference type="EMBL" id="AP009153">
    <property type="protein sequence ID" value="BAH40666.1"/>
    <property type="molecule type" value="Genomic_DNA"/>
</dbReference>
<feature type="compositionally biased region" description="Polar residues" evidence="1">
    <location>
        <begin position="18"/>
        <end position="28"/>
    </location>
</feature>
<dbReference type="AlphaFoldDB" id="C1ADT9"/>
<reference evidence="3" key="1">
    <citation type="submission" date="2006-03" db="EMBL/GenBank/DDBJ databases">
        <title>Complete genome sequence of Gemmatimonas aurantiaca T-27 that represents a novel phylum Gemmatimonadetes.</title>
        <authorList>
            <person name="Takasaki K."/>
            <person name="Ichikawa N."/>
            <person name="Miura H."/>
            <person name="Matsushita S."/>
            <person name="Watanabe Y."/>
            <person name="Oguchi A."/>
            <person name="Ankai A."/>
            <person name="Yashiro I."/>
            <person name="Takahashi M."/>
            <person name="Terui Y."/>
            <person name="Fukui S."/>
            <person name="Yokoyama H."/>
            <person name="Tanikawa S."/>
            <person name="Hanada S."/>
            <person name="Kamagata Y."/>
            <person name="Fujita N."/>
        </authorList>
    </citation>
    <scope>NUCLEOTIDE SEQUENCE [LARGE SCALE GENOMIC DNA]</scope>
    <source>
        <strain evidence="3">T-27 / DSM 14586 / JCM 11422 / NBRC 100505</strain>
    </source>
</reference>
<protein>
    <recommendedName>
        <fullName evidence="4">Nucleotidyltransferase domain-containing protein</fullName>
    </recommendedName>
</protein>
<gene>
    <name evidence="2" type="ordered locus">GAU_3624</name>
</gene>
<evidence type="ECO:0000313" key="2">
    <source>
        <dbReference type="EMBL" id="BAH40666.1"/>
    </source>
</evidence>
<evidence type="ECO:0000256" key="1">
    <source>
        <dbReference type="SAM" id="MobiDB-lite"/>
    </source>
</evidence>
<dbReference type="HOGENOM" id="CLU_914799_0_0_0"/>
<sequence>MAKPKASRSAPPHATPLSKGSDSGTQDSGAPAHFARALDALIAKIREDRSVLAVVLCGSLAHDTVWKRSDIDLVLVTIDDKLVPASSMALDADGVNVHALMLPRAAFKRLADGALSNSFMHSMLSKGRLLYAHDESIAPVLERMRVIGGRDTQIQLLAAATEALSCLYKARKWFLTRGDYNYAALWILAAATPMARMEVMRHGQLSDREVLPRALPLNPELFSVIYTGMLNEPKDRDAVERALTMAESHLLSLAPAFAEPVVRWLAEVTEARSCTEIDAHFARTMGIEHVSGTCEYLADQGLIGRASVTSRLTKKSTADVQELAFYALTPPPDVY</sequence>
<keyword evidence="3" id="KW-1185">Reference proteome</keyword>
<feature type="region of interest" description="Disordered" evidence="1">
    <location>
        <begin position="1"/>
        <end position="29"/>
    </location>
</feature>
<dbReference type="RefSeq" id="WP_015895433.1">
    <property type="nucleotide sequence ID" value="NC_012489.1"/>
</dbReference>
<dbReference type="CDD" id="cd05403">
    <property type="entry name" value="NT_KNTase_like"/>
    <property type="match status" value="1"/>
</dbReference>
<name>C1ADT9_GEMAT</name>
<dbReference type="KEGG" id="gau:GAU_3624"/>